<dbReference type="OrthoDB" id="2938417at2"/>
<evidence type="ECO:0008006" key="3">
    <source>
        <dbReference type="Google" id="ProtNLM"/>
    </source>
</evidence>
<evidence type="ECO:0000313" key="1">
    <source>
        <dbReference type="EMBL" id="KKK36952.1"/>
    </source>
</evidence>
<protein>
    <recommendedName>
        <fullName evidence="3">NAD-dependent epimerase/dehydratase domain-containing protein</fullName>
    </recommendedName>
</protein>
<gene>
    <name evidence="1" type="ORF">WQ57_16335</name>
</gene>
<proteinExistence type="predicted"/>
<dbReference type="RefSeq" id="WP_046524836.1">
    <property type="nucleotide sequence ID" value="NZ_LAYY01000019.1"/>
</dbReference>
<evidence type="ECO:0000313" key="2">
    <source>
        <dbReference type="Proteomes" id="UP000034166"/>
    </source>
</evidence>
<reference evidence="1 2" key="1">
    <citation type="submission" date="2015-04" db="EMBL/GenBank/DDBJ databases">
        <title>Taxonomic description and genome sequence of Bacillus campisalis sp. nov., a novel member of the genus Bacillus isolated from solar saltern.</title>
        <authorList>
            <person name="Mathan Kumar R."/>
            <person name="Kaur G."/>
            <person name="Kumar A."/>
            <person name="Singh N.K."/>
            <person name="Kaur N."/>
            <person name="Kumar N."/>
            <person name="Mayilraj S."/>
        </authorList>
    </citation>
    <scope>NUCLEOTIDE SEQUENCE [LARGE SCALE GENOMIC DNA]</scope>
    <source>
        <strain evidence="1 2">SA2-6</strain>
    </source>
</reference>
<dbReference type="PATRIC" id="fig|1408103.3.peg.3636"/>
<sequence>MDRAIIIGPFGFLGYSICKIMLDKGFRVLGISPGTRESGKFDDEKRLEIGRNANFFEQVNEEWLSEINKTPVPIIIPFYDYFMDGSDANLFNDLLFSKSLCTLSPCPSKVIFLFPEQFAHEKPLRNDILKQCEAFIDETKHLGPEIFLPTLYGPWQPDKYLFQQILFPADVSHSLCLRRESLTDAVYIEDAASLCLGLMEEAEGAFLVSSGNPEGWEECLQESLVIAGNDRGTMGAEKIRQELLKQAGKKTSHGRTEDGLSLVSVPKPMEIRTGLENQCRQYERWLLGQML</sequence>
<dbReference type="EMBL" id="LAYY01000019">
    <property type="protein sequence ID" value="KKK36952.1"/>
    <property type="molecule type" value="Genomic_DNA"/>
</dbReference>
<comment type="caution">
    <text evidence="1">The sequence shown here is derived from an EMBL/GenBank/DDBJ whole genome shotgun (WGS) entry which is preliminary data.</text>
</comment>
<name>A0A0M2SVG7_9BACI</name>
<organism evidence="1 2">
    <name type="scientific">Mesobacillus campisalis</name>
    <dbReference type="NCBI Taxonomy" id="1408103"/>
    <lineage>
        <taxon>Bacteria</taxon>
        <taxon>Bacillati</taxon>
        <taxon>Bacillota</taxon>
        <taxon>Bacilli</taxon>
        <taxon>Bacillales</taxon>
        <taxon>Bacillaceae</taxon>
        <taxon>Mesobacillus</taxon>
    </lineage>
</organism>
<dbReference type="Proteomes" id="UP000034166">
    <property type="component" value="Unassembled WGS sequence"/>
</dbReference>
<keyword evidence="2" id="KW-1185">Reference proteome</keyword>
<dbReference type="AlphaFoldDB" id="A0A0M2SVG7"/>
<accession>A0A0M2SVG7</accession>